<gene>
    <name evidence="3" type="ORF">IRI77_22165</name>
</gene>
<keyword evidence="2" id="KW-0472">Membrane</keyword>
<accession>A0A7S7NKY8</accession>
<dbReference type="AlphaFoldDB" id="A0A7S7NKY8"/>
<feature type="region of interest" description="Disordered" evidence="1">
    <location>
        <begin position="1"/>
        <end position="30"/>
    </location>
</feature>
<keyword evidence="2" id="KW-1133">Transmembrane helix</keyword>
<keyword evidence="4" id="KW-1185">Reference proteome</keyword>
<dbReference type="EMBL" id="CP063849">
    <property type="protein sequence ID" value="QOY85527.1"/>
    <property type="molecule type" value="Genomic_DNA"/>
</dbReference>
<evidence type="ECO:0000313" key="3">
    <source>
        <dbReference type="EMBL" id="QOY85527.1"/>
    </source>
</evidence>
<name>A0A7S7NKY8_PALFE</name>
<dbReference type="KEGG" id="pfer:IRI77_22165"/>
<organism evidence="3 4">
    <name type="scientific">Paludibaculum fermentans</name>
    <dbReference type="NCBI Taxonomy" id="1473598"/>
    <lineage>
        <taxon>Bacteria</taxon>
        <taxon>Pseudomonadati</taxon>
        <taxon>Acidobacteriota</taxon>
        <taxon>Terriglobia</taxon>
        <taxon>Bryobacterales</taxon>
        <taxon>Bryobacteraceae</taxon>
        <taxon>Paludibaculum</taxon>
    </lineage>
</organism>
<evidence type="ECO:0000256" key="1">
    <source>
        <dbReference type="SAM" id="MobiDB-lite"/>
    </source>
</evidence>
<dbReference type="Proteomes" id="UP000593892">
    <property type="component" value="Chromosome"/>
</dbReference>
<evidence type="ECO:0000313" key="4">
    <source>
        <dbReference type="Proteomes" id="UP000593892"/>
    </source>
</evidence>
<proteinExistence type="predicted"/>
<sequence>MSSGPMDSTPRDQQLAERLRQAVRSQEAPPELAVKIRQRLDEERRAGRSGFGLAMVWLPAAAALVISIAAGIVYQQGHLRLTAGQRESFMSSMLVKVSTAMRPGLDDHLHCSVYGKVPHTIPPLAQAVKDLPPQFAEVLTVVQQQAPQSFQLYSAHLCTRHGRKFVHFQLKSNSKLLSVIITRRNVEESFVRDQIVPELKEHGVALYEARAARFQLAAIETKDYLAYVVSDLGSEENRNLMLAMAPGIQSVLRRLES</sequence>
<protein>
    <submittedName>
        <fullName evidence="3">Uncharacterized protein</fullName>
    </submittedName>
</protein>
<reference evidence="3 4" key="1">
    <citation type="submission" date="2020-10" db="EMBL/GenBank/DDBJ databases">
        <title>Complete genome sequence of Paludibaculum fermentans P105T, a facultatively anaerobic acidobacterium capable of dissimilatory Fe(III) reduction.</title>
        <authorList>
            <person name="Dedysh S.N."/>
            <person name="Beletsky A.V."/>
            <person name="Kulichevskaya I.S."/>
            <person name="Mardanov A.V."/>
            <person name="Ravin N.V."/>
        </authorList>
    </citation>
    <scope>NUCLEOTIDE SEQUENCE [LARGE SCALE GENOMIC DNA]</scope>
    <source>
        <strain evidence="3 4">P105</strain>
    </source>
</reference>
<dbReference type="RefSeq" id="WP_194447197.1">
    <property type="nucleotide sequence ID" value="NZ_CP063849.1"/>
</dbReference>
<feature type="transmembrane region" description="Helical" evidence="2">
    <location>
        <begin position="51"/>
        <end position="74"/>
    </location>
</feature>
<evidence type="ECO:0000256" key="2">
    <source>
        <dbReference type="SAM" id="Phobius"/>
    </source>
</evidence>
<keyword evidence="2" id="KW-0812">Transmembrane</keyword>